<comment type="caution">
    <text evidence="9">The sequence shown here is derived from an EMBL/GenBank/DDBJ whole genome shotgun (WGS) entry which is preliminary data.</text>
</comment>
<keyword evidence="4" id="KW-0805">Transcription regulation</keyword>
<evidence type="ECO:0000313" key="9">
    <source>
        <dbReference type="EMBL" id="KAA8631315.1"/>
    </source>
</evidence>
<dbReference type="Proteomes" id="UP000433876">
    <property type="component" value="Unassembled WGS sequence"/>
</dbReference>
<dbReference type="Pfam" id="PF12829">
    <property type="entry name" value="Mhr1"/>
    <property type="match status" value="1"/>
</dbReference>
<name>A0A8S8ZSG9_SORMA</name>
<dbReference type="VEuPathDB" id="FungiDB:SMAC_08098"/>
<organism evidence="9 10">
    <name type="scientific">Sordaria macrospora</name>
    <dbReference type="NCBI Taxonomy" id="5147"/>
    <lineage>
        <taxon>Eukaryota</taxon>
        <taxon>Fungi</taxon>
        <taxon>Dikarya</taxon>
        <taxon>Ascomycota</taxon>
        <taxon>Pezizomycotina</taxon>
        <taxon>Sordariomycetes</taxon>
        <taxon>Sordariomycetidae</taxon>
        <taxon>Sordariales</taxon>
        <taxon>Sordariaceae</taxon>
        <taxon>Sordaria</taxon>
    </lineage>
</organism>
<dbReference type="PANTHER" id="PTHR28184">
    <property type="entry name" value="MITOCHONDRIAL HOMOLOGOUS RECOMBINATION PROTEIN 1"/>
    <property type="match status" value="1"/>
</dbReference>
<evidence type="ECO:0000256" key="6">
    <source>
        <dbReference type="ARBA" id="ARBA00023163"/>
    </source>
</evidence>
<comment type="subcellular location">
    <subcellularLocation>
        <location evidence="1">Mitochondrion</location>
    </subcellularLocation>
</comment>
<evidence type="ECO:0000256" key="8">
    <source>
        <dbReference type="ARBA" id="ARBA00035185"/>
    </source>
</evidence>
<dbReference type="EMBL" id="NMPR01000080">
    <property type="protein sequence ID" value="KAA8631315.1"/>
    <property type="molecule type" value="Genomic_DNA"/>
</dbReference>
<keyword evidence="3" id="KW-0689">Ribosomal protein</keyword>
<dbReference type="GO" id="GO:0003697">
    <property type="term" value="F:single-stranded DNA binding"/>
    <property type="evidence" value="ECO:0007669"/>
    <property type="project" value="InterPro"/>
</dbReference>
<dbReference type="GO" id="GO:0005739">
    <property type="term" value="C:mitochondrion"/>
    <property type="evidence" value="ECO:0007669"/>
    <property type="project" value="UniProtKB-SubCell"/>
</dbReference>
<keyword evidence="5" id="KW-0496">Mitochondrion</keyword>
<protein>
    <recommendedName>
        <fullName evidence="8">Large ribosomal subunit protein mL67</fullName>
    </recommendedName>
</protein>
<dbReference type="GO" id="GO:0005840">
    <property type="term" value="C:ribosome"/>
    <property type="evidence" value="ECO:0007669"/>
    <property type="project" value="UniProtKB-KW"/>
</dbReference>
<evidence type="ECO:0000256" key="5">
    <source>
        <dbReference type="ARBA" id="ARBA00023128"/>
    </source>
</evidence>
<dbReference type="PANTHER" id="PTHR28184:SF1">
    <property type="entry name" value="LARGE RIBOSOMAL SUBUNIT PROTEIN ML67"/>
    <property type="match status" value="1"/>
</dbReference>
<dbReference type="InterPro" id="IPR024629">
    <property type="entry name" value="Ribosomal_mL67"/>
</dbReference>
<sequence length="292" mass="32261">MNSVTTSTIGRLALGASRLGAVTNVAGAVRHASTHPTTAIPKPTAAIIKTSSLAEETAVELKSPSRLQLKSEPGNKAMPKGHGDRIWAFHHIEQGQVIYSTTPVISHQHLLRQQPFTGKNLVPRKIRKDYWRPLAMIEMEAKDQGAVGRSVYQKLREFKKRHELDWANEAEEGRKLMQKSKRERGAELNDQKPNSVADMAAVLAGAGKGNLMWEVSRVSSTNLGTGEIKRASGAVEKGAVVDVKRQLRRAVVYWANEQDKFHAREWSANVSHEVGIPGEADKKRVPIRMSSE</sequence>
<evidence type="ECO:0000256" key="7">
    <source>
        <dbReference type="ARBA" id="ARBA00023274"/>
    </source>
</evidence>
<reference evidence="9 10" key="1">
    <citation type="submission" date="2017-07" db="EMBL/GenBank/DDBJ databases">
        <title>Genome sequence of the Sordaria macrospora wild type strain R19027.</title>
        <authorList>
            <person name="Nowrousian M."/>
            <person name="Teichert I."/>
            <person name="Kueck U."/>
        </authorList>
    </citation>
    <scope>NUCLEOTIDE SEQUENCE [LARGE SCALE GENOMIC DNA]</scope>
    <source>
        <strain evidence="9 10">R19027</strain>
        <tissue evidence="9">Mycelium</tissue>
    </source>
</reference>
<dbReference type="GO" id="GO:1990904">
    <property type="term" value="C:ribonucleoprotein complex"/>
    <property type="evidence" value="ECO:0007669"/>
    <property type="project" value="UniProtKB-KW"/>
</dbReference>
<evidence type="ECO:0000256" key="2">
    <source>
        <dbReference type="ARBA" id="ARBA00010741"/>
    </source>
</evidence>
<comment type="similarity">
    <text evidence="2">Belongs to the mitochondrion-specific ribosomal protein mL67 family.</text>
</comment>
<evidence type="ECO:0000313" key="10">
    <source>
        <dbReference type="Proteomes" id="UP000433876"/>
    </source>
</evidence>
<dbReference type="GO" id="GO:0003735">
    <property type="term" value="F:structural constituent of ribosome"/>
    <property type="evidence" value="ECO:0007669"/>
    <property type="project" value="TreeGrafter"/>
</dbReference>
<dbReference type="GO" id="GO:0000150">
    <property type="term" value="F:DNA strand exchange activity"/>
    <property type="evidence" value="ECO:0007669"/>
    <property type="project" value="InterPro"/>
</dbReference>
<proteinExistence type="inferred from homology"/>
<dbReference type="AlphaFoldDB" id="A0A8S8ZSG9"/>
<evidence type="ECO:0000256" key="1">
    <source>
        <dbReference type="ARBA" id="ARBA00004173"/>
    </source>
</evidence>
<keyword evidence="7" id="KW-0687">Ribonucleoprotein</keyword>
<keyword evidence="6" id="KW-0804">Transcription</keyword>
<accession>A0A8S8ZSG9</accession>
<gene>
    <name evidence="9" type="ORF">SMACR_08098</name>
</gene>
<evidence type="ECO:0000256" key="3">
    <source>
        <dbReference type="ARBA" id="ARBA00022980"/>
    </source>
</evidence>
<evidence type="ECO:0000256" key="4">
    <source>
        <dbReference type="ARBA" id="ARBA00023015"/>
    </source>
</evidence>